<name>A0A964TES2_9FLAO</name>
<accession>A0A964TES2</accession>
<gene>
    <name evidence="2" type="ORF">GTQ34_16590</name>
</gene>
<sequence>MTKADRRKYIVFSIVGLIIVSGLIYNSRQSEYLKKGKMTVGTITDFHFCNYNYCGTYKYKVGGKTYEGHWRGGFFKCPDGTEGCLGKEFPVRYSAEKPSVSEIHLGEFENRKNITPTL</sequence>
<protein>
    <submittedName>
        <fullName evidence="2">Uncharacterized protein</fullName>
    </submittedName>
</protein>
<evidence type="ECO:0000256" key="1">
    <source>
        <dbReference type="SAM" id="Phobius"/>
    </source>
</evidence>
<dbReference type="AlphaFoldDB" id="A0A964TES2"/>
<comment type="caution">
    <text evidence="2">The sequence shown here is derived from an EMBL/GenBank/DDBJ whole genome shotgun (WGS) entry which is preliminary data.</text>
</comment>
<keyword evidence="1" id="KW-0472">Membrane</keyword>
<keyword evidence="1" id="KW-0812">Transmembrane</keyword>
<dbReference type="EMBL" id="JAAABI010000032">
    <property type="protein sequence ID" value="NAY93527.1"/>
    <property type="molecule type" value="Genomic_DNA"/>
</dbReference>
<keyword evidence="1" id="KW-1133">Transmembrane helix</keyword>
<organism evidence="2 3">
    <name type="scientific">Flagellimonas ochracea</name>
    <dbReference type="NCBI Taxonomy" id="2696472"/>
    <lineage>
        <taxon>Bacteria</taxon>
        <taxon>Pseudomonadati</taxon>
        <taxon>Bacteroidota</taxon>
        <taxon>Flavobacteriia</taxon>
        <taxon>Flavobacteriales</taxon>
        <taxon>Flavobacteriaceae</taxon>
        <taxon>Flagellimonas</taxon>
    </lineage>
</organism>
<proteinExistence type="predicted"/>
<dbReference type="RefSeq" id="WP_166524930.1">
    <property type="nucleotide sequence ID" value="NZ_JAAABI010000032.1"/>
</dbReference>
<keyword evidence="3" id="KW-1185">Reference proteome</keyword>
<reference evidence="2" key="1">
    <citation type="submission" date="2020-01" db="EMBL/GenBank/DDBJ databases">
        <title>Muricauda ochracea sp. nov., isolated from a tidal flat of Garorim bay in Korea.</title>
        <authorList>
            <person name="Kim D."/>
            <person name="Yoo Y."/>
            <person name="Kim J.-J."/>
        </authorList>
    </citation>
    <scope>NUCLEOTIDE SEQUENCE</scope>
    <source>
        <strain evidence="2">JGD-17</strain>
    </source>
</reference>
<feature type="transmembrane region" description="Helical" evidence="1">
    <location>
        <begin position="9"/>
        <end position="25"/>
    </location>
</feature>
<dbReference type="Proteomes" id="UP000667650">
    <property type="component" value="Unassembled WGS sequence"/>
</dbReference>
<evidence type="ECO:0000313" key="2">
    <source>
        <dbReference type="EMBL" id="NAY93527.1"/>
    </source>
</evidence>
<evidence type="ECO:0000313" key="3">
    <source>
        <dbReference type="Proteomes" id="UP000667650"/>
    </source>
</evidence>